<sequence length="226" mass="25351">MTNFRYTQPLDEVLEQHRKLDLVETTTVINCSPATTSDEVTIDRTKTQTYTISMEQSLSWVSRYCNRFSVTAGVSANLFGIFDASVSTTAEVEWELGQESRETRGSQLSTTNEYKISVKKTVNIPEDQCIKVLSYVKWISDLALPYIATIHVKITSKSGMDVDMELTNKLVKLFFDQEQWEGSKVLKFNTTGSFVGSFGLDKYIEINKVGNTCRSQSALGSSRSTA</sequence>
<dbReference type="AlphaFoldDB" id="A0A7R9QPR1"/>
<proteinExistence type="predicted"/>
<dbReference type="EMBL" id="OC919941">
    <property type="protein sequence ID" value="CAD7652056.1"/>
    <property type="molecule type" value="Genomic_DNA"/>
</dbReference>
<dbReference type="SUPFAM" id="SSF56973">
    <property type="entry name" value="Aerolisin/ETX pore-forming domain"/>
    <property type="match status" value="1"/>
</dbReference>
<keyword evidence="2" id="KW-1185">Reference proteome</keyword>
<evidence type="ECO:0000313" key="2">
    <source>
        <dbReference type="Proteomes" id="UP000728032"/>
    </source>
</evidence>
<reference evidence="1" key="1">
    <citation type="submission" date="2020-11" db="EMBL/GenBank/DDBJ databases">
        <authorList>
            <person name="Tran Van P."/>
        </authorList>
    </citation>
    <scope>NUCLEOTIDE SEQUENCE</scope>
</reference>
<gene>
    <name evidence="1" type="ORF">ONB1V03_LOCUS8723</name>
</gene>
<dbReference type="EMBL" id="CAJPVJ010005116">
    <property type="protein sequence ID" value="CAG2169243.1"/>
    <property type="molecule type" value="Genomic_DNA"/>
</dbReference>
<organism evidence="1">
    <name type="scientific">Oppiella nova</name>
    <dbReference type="NCBI Taxonomy" id="334625"/>
    <lineage>
        <taxon>Eukaryota</taxon>
        <taxon>Metazoa</taxon>
        <taxon>Ecdysozoa</taxon>
        <taxon>Arthropoda</taxon>
        <taxon>Chelicerata</taxon>
        <taxon>Arachnida</taxon>
        <taxon>Acari</taxon>
        <taxon>Acariformes</taxon>
        <taxon>Sarcoptiformes</taxon>
        <taxon>Oribatida</taxon>
        <taxon>Brachypylina</taxon>
        <taxon>Oppioidea</taxon>
        <taxon>Oppiidae</taxon>
        <taxon>Oppiella</taxon>
    </lineage>
</organism>
<dbReference type="Proteomes" id="UP000728032">
    <property type="component" value="Unassembled WGS sequence"/>
</dbReference>
<evidence type="ECO:0000313" key="1">
    <source>
        <dbReference type="EMBL" id="CAD7652056.1"/>
    </source>
</evidence>
<protein>
    <submittedName>
        <fullName evidence="1">Uncharacterized protein</fullName>
    </submittedName>
</protein>
<accession>A0A7R9QPR1</accession>
<dbReference type="Gene3D" id="2.170.15.10">
    <property type="entry name" value="Proaerolysin, chain A, domain 3"/>
    <property type="match status" value="1"/>
</dbReference>
<name>A0A7R9QPR1_9ACAR</name>